<organism evidence="5 6">
    <name type="scientific">Fonsecaea erecta</name>
    <dbReference type="NCBI Taxonomy" id="1367422"/>
    <lineage>
        <taxon>Eukaryota</taxon>
        <taxon>Fungi</taxon>
        <taxon>Dikarya</taxon>
        <taxon>Ascomycota</taxon>
        <taxon>Pezizomycotina</taxon>
        <taxon>Eurotiomycetes</taxon>
        <taxon>Chaetothyriomycetidae</taxon>
        <taxon>Chaetothyriales</taxon>
        <taxon>Herpotrichiellaceae</taxon>
        <taxon>Fonsecaea</taxon>
    </lineage>
</organism>
<accession>A0A178ZH05</accession>
<feature type="domain" description="DUF2427" evidence="3">
    <location>
        <begin position="27"/>
        <end position="126"/>
    </location>
</feature>
<feature type="region of interest" description="Disordered" evidence="1">
    <location>
        <begin position="420"/>
        <end position="463"/>
    </location>
</feature>
<dbReference type="AlphaFoldDB" id="A0A178ZH05"/>
<feature type="domain" description="Protein YTP1-like C-terminal" evidence="4">
    <location>
        <begin position="155"/>
        <end position="406"/>
    </location>
</feature>
<evidence type="ECO:0000256" key="2">
    <source>
        <dbReference type="SAM" id="Phobius"/>
    </source>
</evidence>
<dbReference type="Pfam" id="PF10348">
    <property type="entry name" value="DUF2427"/>
    <property type="match status" value="1"/>
</dbReference>
<evidence type="ECO:0000256" key="1">
    <source>
        <dbReference type="SAM" id="MobiDB-lite"/>
    </source>
</evidence>
<dbReference type="InterPro" id="IPR018825">
    <property type="entry name" value="DUF2427"/>
</dbReference>
<feature type="compositionally biased region" description="Acidic residues" evidence="1">
    <location>
        <begin position="450"/>
        <end position="463"/>
    </location>
</feature>
<keyword evidence="6" id="KW-1185">Reference proteome</keyword>
<dbReference type="Proteomes" id="UP000078343">
    <property type="component" value="Unassembled WGS sequence"/>
</dbReference>
<evidence type="ECO:0000313" key="6">
    <source>
        <dbReference type="Proteomes" id="UP000078343"/>
    </source>
</evidence>
<keyword evidence="2" id="KW-0472">Membrane</keyword>
<dbReference type="RefSeq" id="XP_018692289.1">
    <property type="nucleotide sequence ID" value="XM_018837729.1"/>
</dbReference>
<evidence type="ECO:0008006" key="7">
    <source>
        <dbReference type="Google" id="ProtNLM"/>
    </source>
</evidence>
<keyword evidence="2" id="KW-0812">Transmembrane</keyword>
<feature type="transmembrane region" description="Helical" evidence="2">
    <location>
        <begin position="350"/>
        <end position="366"/>
    </location>
</feature>
<proteinExistence type="predicted"/>
<evidence type="ECO:0000259" key="4">
    <source>
        <dbReference type="Pfam" id="PF10355"/>
    </source>
</evidence>
<evidence type="ECO:0000259" key="3">
    <source>
        <dbReference type="Pfam" id="PF10348"/>
    </source>
</evidence>
<name>A0A178ZH05_9EURO</name>
<feature type="transmembrane region" description="Helical" evidence="2">
    <location>
        <begin position="386"/>
        <end position="409"/>
    </location>
</feature>
<feature type="transmembrane region" description="Helical" evidence="2">
    <location>
        <begin position="106"/>
        <end position="126"/>
    </location>
</feature>
<feature type="transmembrane region" description="Helical" evidence="2">
    <location>
        <begin position="174"/>
        <end position="200"/>
    </location>
</feature>
<dbReference type="GeneID" id="30010387"/>
<dbReference type="STRING" id="1367422.A0A178ZH05"/>
<dbReference type="InterPro" id="IPR018827">
    <property type="entry name" value="YTP1_C"/>
</dbReference>
<feature type="transmembrane region" description="Helical" evidence="2">
    <location>
        <begin position="76"/>
        <end position="94"/>
    </location>
</feature>
<feature type="transmembrane region" description="Helical" evidence="2">
    <location>
        <begin position="212"/>
        <end position="231"/>
    </location>
</feature>
<reference evidence="5 6" key="1">
    <citation type="submission" date="2016-04" db="EMBL/GenBank/DDBJ databases">
        <title>Draft genome of Fonsecaea erecta CBS 125763.</title>
        <authorList>
            <person name="Weiss V.A."/>
            <person name="Vicente V.A."/>
            <person name="Raittz R.T."/>
            <person name="Moreno L.F."/>
            <person name="De Souza E.M."/>
            <person name="Pedrosa F.O."/>
            <person name="Steffens M.B."/>
            <person name="Faoro H."/>
            <person name="Tadra-Sfeir M.Z."/>
            <person name="Najafzadeh M.J."/>
            <person name="Felipe M.S."/>
            <person name="Teixeira M."/>
            <person name="Sun J."/>
            <person name="Xi L."/>
            <person name="Gomes R."/>
            <person name="De Azevedo C.M."/>
            <person name="Salgado C.G."/>
            <person name="Da Silva M.B."/>
            <person name="Nascimento M.F."/>
            <person name="Queiroz-Telles F."/>
            <person name="Attili D.S."/>
            <person name="Gorbushina A."/>
        </authorList>
    </citation>
    <scope>NUCLEOTIDE SEQUENCE [LARGE SCALE GENOMIC DNA]</scope>
    <source>
        <strain evidence="5 6">CBS 125763</strain>
    </source>
</reference>
<feature type="transmembrane region" description="Helical" evidence="2">
    <location>
        <begin position="243"/>
        <end position="262"/>
    </location>
</feature>
<dbReference type="CDD" id="cd08760">
    <property type="entry name" value="Cyt_b561_FRRS1_like"/>
    <property type="match status" value="1"/>
</dbReference>
<feature type="transmembrane region" description="Helical" evidence="2">
    <location>
        <begin position="146"/>
        <end position="162"/>
    </location>
</feature>
<comment type="caution">
    <text evidence="5">The sequence shown here is derived from an EMBL/GenBank/DDBJ whole genome shotgun (WGS) entry which is preliminary data.</text>
</comment>
<gene>
    <name evidence="5" type="ORF">AYL99_06219</name>
</gene>
<dbReference type="OrthoDB" id="4137487at2759"/>
<keyword evidence="2" id="KW-1133">Transmembrane helix</keyword>
<protein>
    <recommendedName>
        <fullName evidence="7">Cytochrome b561 domain-containing protein</fullName>
    </recommendedName>
</protein>
<evidence type="ECO:0000313" key="5">
    <source>
        <dbReference type="EMBL" id="OAP58922.1"/>
    </source>
</evidence>
<dbReference type="PANTHER" id="PTHR31685:SF2">
    <property type="entry name" value="PROTEIN YTP1"/>
    <property type="match status" value="1"/>
</dbReference>
<sequence length="463" mass="51963">MNDDNTDFMAAANITLKFRHGDGIDRIPTTWFASADPIDSFIWAHVVVMVTAFAVVFPIGMVLGLGRSRWHIPVQVLGLLLTVVGWILPSFHGGRQYLKPNVHASFAKWLLCAVVAQAASGLYLSLRLEGPRHQTFRRICQRWHGVAGKLMPIAGWAQMMLGGETSQGFCHGDWLPMCAGHVSMGSIMIGTGIVLVIITIDGERWIRRTGRSLDFYASAMITASGAGNALFEHIPGSEWNHREYSHVAFGVFWWLAGIVGLWQTRRHDQRTTIPGVVFLVTGWYFTMHEQPNPLAKHVHEILGRVMMSAGALHFVEIAYVATTTSTASDRSSSVTTVDSRPHKSPKPSEFVFSFLIIVMGVINLYAPPQTLWLFNLWGLDYISLMLIWFSIAMGIMCFTLMLVQLYRSLKFSERMRSRRRHGHQDRGSIIAEEKDEDEEQTEVYGLLGEGEGEDEDEETAHSR</sequence>
<dbReference type="Pfam" id="PF10355">
    <property type="entry name" value="Ytp1"/>
    <property type="match status" value="1"/>
</dbReference>
<dbReference type="EMBL" id="LVYI01000005">
    <property type="protein sequence ID" value="OAP58922.1"/>
    <property type="molecule type" value="Genomic_DNA"/>
</dbReference>
<feature type="transmembrane region" description="Helical" evidence="2">
    <location>
        <begin position="41"/>
        <end position="64"/>
    </location>
</feature>
<dbReference type="PANTHER" id="PTHR31685">
    <property type="entry name" value="INTEGRAL MEMBRANE PROTEIN (AFU_ORTHOLOGUE AFUA_6G12730)-RELATED"/>
    <property type="match status" value="1"/>
</dbReference>